<proteinExistence type="predicted"/>
<feature type="transmembrane region" description="Helical" evidence="6">
    <location>
        <begin position="71"/>
        <end position="98"/>
    </location>
</feature>
<sequence length="862" mass="96060">MVIPVVGASPQDAPPPAAVKEFHSYFWWGIFLILVSMAVLQVVAGDGFGMFFTLILAAIVYYMVSDHCANMSMYCLLVFGLISGFESLFGVLTLFSVVGGRSSSTTLITSKDATSVTYETQVKVHPLFDSTQGTKYNIQSGLLVALPIVMLLSALLSWWSFRAYPNSLFSDFDEEAEPIYAQGPPAGQYGGPPRARQQQARSDTVPVAWSELVRRQLPVRRCRDSSRAKGRHSCDGDAVKNTIPASHTSYVDPWMLHIETQCFRAMGAQFCSPSEGVVIQLLAASDIDIDGLAKISLQSSSSQATGQAKPVTRQVRSWPLTKLTEHYEVHERSIQDLPTVRLVSDQSGTVYRLSSLRKPCGRHRQEKLRAHVAQLQTQEFVGTARIFAVYEDCRSMAVVTEHCTGGTVQERILQRNVFSEQECAMLVKHMLEPLRELHEAGLSHGHLSPESFRFQSDQTQAPLKLVDFGLELKVCLDEWTPESGHGELFMPGEQGYVRQWPRIACSQLFETCRLVFCAPEVLKHLKVGLEQDLPDNRLPVASLKQGVRDWETADMLDLHLLSEAIDAHLASQQDFGWDFAASDAWSVGAIAFLLLCGYPPFFAPCRHAIISRVEKTDLSFDPPFWSKISEEAKDFVQRCLHGNAAKRLTVQQALQHPWVRQLADTSPSGSMLPSFALNLRRFCRTWLIEVFVANSLASKLTYLGSLQVQRECQKADKEKAGFLTSADLRQVLQNSGHSDIVEAIGSCFARFLRHPGESYLDYNALLDSVRLRREVLLEEEIWACFEAEGIAEPTPQSIASFHQAASLQSIFRREGMQDGHAISVDGVAAENSKVDINDFMAKVLSQLRSFAHEAMQKSLSKE</sequence>
<evidence type="ECO:0000313" key="9">
    <source>
        <dbReference type="Proteomes" id="UP000601435"/>
    </source>
</evidence>
<dbReference type="PROSITE" id="PS50011">
    <property type="entry name" value="PROTEIN_KINASE_DOM"/>
    <property type="match status" value="1"/>
</dbReference>
<dbReference type="Gene3D" id="1.10.510.10">
    <property type="entry name" value="Transferase(Phosphotransferase) domain 1"/>
    <property type="match status" value="2"/>
</dbReference>
<protein>
    <submittedName>
        <fullName evidence="8">CPK16 protein</fullName>
    </submittedName>
</protein>
<dbReference type="InterPro" id="IPR011009">
    <property type="entry name" value="Kinase-like_dom_sf"/>
</dbReference>
<dbReference type="EMBL" id="CAJNJA010047918">
    <property type="protein sequence ID" value="CAE7827445.1"/>
    <property type="molecule type" value="Genomic_DNA"/>
</dbReference>
<accession>A0A812ZJC0</accession>
<keyword evidence="9" id="KW-1185">Reference proteome</keyword>
<dbReference type="SMART" id="SM00220">
    <property type="entry name" value="S_TKc"/>
    <property type="match status" value="1"/>
</dbReference>
<dbReference type="GO" id="GO:0005524">
    <property type="term" value="F:ATP binding"/>
    <property type="evidence" value="ECO:0007669"/>
    <property type="project" value="UniProtKB-KW"/>
</dbReference>
<evidence type="ECO:0000256" key="2">
    <source>
        <dbReference type="ARBA" id="ARBA00022679"/>
    </source>
</evidence>
<evidence type="ECO:0000256" key="3">
    <source>
        <dbReference type="ARBA" id="ARBA00022741"/>
    </source>
</evidence>
<dbReference type="Pfam" id="PF00069">
    <property type="entry name" value="Pkinase"/>
    <property type="match status" value="2"/>
</dbReference>
<evidence type="ECO:0000256" key="4">
    <source>
        <dbReference type="ARBA" id="ARBA00022777"/>
    </source>
</evidence>
<keyword evidence="6" id="KW-0812">Transmembrane</keyword>
<evidence type="ECO:0000256" key="1">
    <source>
        <dbReference type="ARBA" id="ARBA00022527"/>
    </source>
</evidence>
<dbReference type="InterPro" id="IPR000719">
    <property type="entry name" value="Prot_kinase_dom"/>
</dbReference>
<keyword evidence="4" id="KW-0418">Kinase</keyword>
<dbReference type="SUPFAM" id="SSF56112">
    <property type="entry name" value="Protein kinase-like (PK-like)"/>
    <property type="match status" value="1"/>
</dbReference>
<keyword evidence="6" id="KW-0472">Membrane</keyword>
<comment type="caution">
    <text evidence="8">The sequence shown here is derived from an EMBL/GenBank/DDBJ whole genome shotgun (WGS) entry which is preliminary data.</text>
</comment>
<dbReference type="AlphaFoldDB" id="A0A812ZJC0"/>
<feature type="transmembrane region" description="Helical" evidence="6">
    <location>
        <begin position="142"/>
        <end position="161"/>
    </location>
</feature>
<evidence type="ECO:0000256" key="6">
    <source>
        <dbReference type="SAM" id="Phobius"/>
    </source>
</evidence>
<dbReference type="GO" id="GO:0004674">
    <property type="term" value="F:protein serine/threonine kinase activity"/>
    <property type="evidence" value="ECO:0007669"/>
    <property type="project" value="UniProtKB-KW"/>
</dbReference>
<evidence type="ECO:0000313" key="8">
    <source>
        <dbReference type="EMBL" id="CAE7827445.1"/>
    </source>
</evidence>
<evidence type="ECO:0000259" key="7">
    <source>
        <dbReference type="PROSITE" id="PS50011"/>
    </source>
</evidence>
<name>A0A812ZJC0_9DINO</name>
<dbReference type="Gene3D" id="3.30.200.20">
    <property type="entry name" value="Phosphorylase Kinase, domain 1"/>
    <property type="match status" value="1"/>
</dbReference>
<dbReference type="OrthoDB" id="408964at2759"/>
<keyword evidence="1" id="KW-0723">Serine/threonine-protein kinase</keyword>
<feature type="domain" description="Protein kinase" evidence="7">
    <location>
        <begin position="297"/>
        <end position="659"/>
    </location>
</feature>
<keyword evidence="2" id="KW-0808">Transferase</keyword>
<gene>
    <name evidence="8" type="primary">CPK16</name>
    <name evidence="8" type="ORF">SNEC2469_LOCUS24703</name>
</gene>
<reference evidence="8" key="1">
    <citation type="submission" date="2021-02" db="EMBL/GenBank/DDBJ databases">
        <authorList>
            <person name="Dougan E. K."/>
            <person name="Rhodes N."/>
            <person name="Thang M."/>
            <person name="Chan C."/>
        </authorList>
    </citation>
    <scope>NUCLEOTIDE SEQUENCE</scope>
</reference>
<dbReference type="PANTHER" id="PTHR24349">
    <property type="entry name" value="SERINE/THREONINE-PROTEIN KINASE"/>
    <property type="match status" value="1"/>
</dbReference>
<keyword evidence="6" id="KW-1133">Transmembrane helix</keyword>
<organism evidence="8 9">
    <name type="scientific">Symbiodinium necroappetens</name>
    <dbReference type="NCBI Taxonomy" id="1628268"/>
    <lineage>
        <taxon>Eukaryota</taxon>
        <taxon>Sar</taxon>
        <taxon>Alveolata</taxon>
        <taxon>Dinophyceae</taxon>
        <taxon>Suessiales</taxon>
        <taxon>Symbiodiniaceae</taxon>
        <taxon>Symbiodinium</taxon>
    </lineage>
</organism>
<feature type="transmembrane region" description="Helical" evidence="6">
    <location>
        <begin position="48"/>
        <end position="65"/>
    </location>
</feature>
<dbReference type="Proteomes" id="UP000601435">
    <property type="component" value="Unassembled WGS sequence"/>
</dbReference>
<keyword evidence="5" id="KW-0067">ATP-binding</keyword>
<keyword evidence="3" id="KW-0547">Nucleotide-binding</keyword>
<evidence type="ECO:0000256" key="5">
    <source>
        <dbReference type="ARBA" id="ARBA00022840"/>
    </source>
</evidence>
<feature type="transmembrane region" description="Helical" evidence="6">
    <location>
        <begin position="25"/>
        <end position="43"/>
    </location>
</feature>
<dbReference type="InterPro" id="IPR050205">
    <property type="entry name" value="CDPK_Ser/Thr_kinases"/>
</dbReference>